<dbReference type="EMBL" id="LNZH02000214">
    <property type="protein sequence ID" value="OCB84745.1"/>
    <property type="molecule type" value="Genomic_DNA"/>
</dbReference>
<feature type="domain" description="SDE2-like" evidence="11">
    <location>
        <begin position="101"/>
        <end position="220"/>
    </location>
</feature>
<feature type="region of interest" description="Disordered" evidence="9">
    <location>
        <begin position="222"/>
        <end position="272"/>
    </location>
</feature>
<dbReference type="GO" id="GO:0005634">
    <property type="term" value="C:nucleus"/>
    <property type="evidence" value="ECO:0007669"/>
    <property type="project" value="UniProtKB-SubCell"/>
</dbReference>
<evidence type="ECO:0000256" key="6">
    <source>
        <dbReference type="ARBA" id="ARBA00023187"/>
    </source>
</evidence>
<feature type="region of interest" description="Disordered" evidence="9">
    <location>
        <begin position="111"/>
        <end position="132"/>
    </location>
</feature>
<evidence type="ECO:0000313" key="12">
    <source>
        <dbReference type="EMBL" id="OCB84745.1"/>
    </source>
</evidence>
<sequence>MATTLLISTFPPFPSLTLKVPSESRLADLPSYLPDFIPPFSEAQLAFSLPSGSLPPDSTTLSDLWDLTDTHRRGSEDEIFDAEDGLSDRLINLRLAPRLLGGKGGFGSQLRAAGGRMSSQKTSNNDSCRDLNGRRLSTLKEAKSLAAYLESEPERKKAQQEAQRAKLEKLEKRLGINGKGKGKVDASGEDVPVGAKRRFDDTEFLEQSRDIVDNVKNAVAAGMLKKKKKPKTSPSPDPQEATTSASASSSKDNGASEGPLNADNKSSEDRSTAVIDVTQKALESPISAVSLTAIGA</sequence>
<proteinExistence type="inferred from homology"/>
<dbReference type="GO" id="GO:0008380">
    <property type="term" value="P:RNA splicing"/>
    <property type="evidence" value="ECO:0007669"/>
    <property type="project" value="UniProtKB-KW"/>
</dbReference>
<reference evidence="12" key="1">
    <citation type="submission" date="2016-06" db="EMBL/GenBank/DDBJ databases">
        <title>Draft Genome sequence of the fungus Inonotus baumii.</title>
        <authorList>
            <person name="Zhu H."/>
            <person name="Lin W."/>
        </authorList>
    </citation>
    <scope>NUCLEOTIDE SEQUENCE</scope>
    <source>
        <strain evidence="12">821</strain>
    </source>
</reference>
<dbReference type="GO" id="GO:0005737">
    <property type="term" value="C:cytoplasm"/>
    <property type="evidence" value="ECO:0007669"/>
    <property type="project" value="UniProtKB-SubCell"/>
</dbReference>
<comment type="caution">
    <text evidence="12">The sequence shown here is derived from an EMBL/GenBank/DDBJ whole genome shotgun (WGS) entry which is preliminary data.</text>
</comment>
<evidence type="ECO:0000256" key="2">
    <source>
        <dbReference type="ARBA" id="ARBA00004496"/>
    </source>
</evidence>
<dbReference type="AlphaFoldDB" id="A0A9Q5HRP6"/>
<organism evidence="12 13">
    <name type="scientific">Sanghuangporus baumii</name>
    <name type="common">Phellinus baumii</name>
    <dbReference type="NCBI Taxonomy" id="108892"/>
    <lineage>
        <taxon>Eukaryota</taxon>
        <taxon>Fungi</taxon>
        <taxon>Dikarya</taxon>
        <taxon>Basidiomycota</taxon>
        <taxon>Agaricomycotina</taxon>
        <taxon>Agaricomycetes</taxon>
        <taxon>Hymenochaetales</taxon>
        <taxon>Hymenochaetaceae</taxon>
        <taxon>Sanghuangporus</taxon>
    </lineage>
</organism>
<dbReference type="Pfam" id="PF13019">
    <property type="entry name" value="Sde2_N_Ubi_yeast"/>
    <property type="match status" value="1"/>
</dbReference>
<gene>
    <name evidence="12" type="ORF">A7U60_g8269</name>
</gene>
<protein>
    <recommendedName>
        <fullName evidence="14">Sde2 N-terminal ubiquitin domain-containing protein</fullName>
    </recommendedName>
</protein>
<dbReference type="Proteomes" id="UP000757232">
    <property type="component" value="Unassembled WGS sequence"/>
</dbReference>
<evidence type="ECO:0000256" key="9">
    <source>
        <dbReference type="SAM" id="MobiDB-lite"/>
    </source>
</evidence>
<keyword evidence="6" id="KW-0508">mRNA splicing</keyword>
<evidence type="ECO:0000256" key="1">
    <source>
        <dbReference type="ARBA" id="ARBA00004123"/>
    </source>
</evidence>
<evidence type="ECO:0000313" key="13">
    <source>
        <dbReference type="Proteomes" id="UP000757232"/>
    </source>
</evidence>
<keyword evidence="7" id="KW-0539">Nucleus</keyword>
<feature type="region of interest" description="Disordered" evidence="9">
    <location>
        <begin position="170"/>
        <end position="190"/>
    </location>
</feature>
<evidence type="ECO:0000259" key="11">
    <source>
        <dbReference type="Pfam" id="PF22782"/>
    </source>
</evidence>
<dbReference type="PANTHER" id="PTHR12786">
    <property type="entry name" value="SPLICING FACTOR SF3A-RELATED"/>
    <property type="match status" value="1"/>
</dbReference>
<dbReference type="InterPro" id="IPR024974">
    <property type="entry name" value="Sde2_N"/>
</dbReference>
<keyword evidence="4" id="KW-0963">Cytoplasm</keyword>
<keyword evidence="5" id="KW-0507">mRNA processing</keyword>
<dbReference type="PANTHER" id="PTHR12786:SF1">
    <property type="entry name" value="SPLICING REGULATOR SDE2"/>
    <property type="match status" value="1"/>
</dbReference>
<name>A0A9Q5HRP6_SANBA</name>
<dbReference type="GO" id="GO:0006397">
    <property type="term" value="P:mRNA processing"/>
    <property type="evidence" value="ECO:0007669"/>
    <property type="project" value="UniProtKB-KW"/>
</dbReference>
<dbReference type="InterPro" id="IPR051421">
    <property type="entry name" value="RNA_Proc_DNA_Dmg_Regulator"/>
</dbReference>
<evidence type="ECO:0000256" key="8">
    <source>
        <dbReference type="ARBA" id="ARBA00023306"/>
    </source>
</evidence>
<evidence type="ECO:0000256" key="5">
    <source>
        <dbReference type="ARBA" id="ARBA00022664"/>
    </source>
</evidence>
<evidence type="ECO:0000256" key="7">
    <source>
        <dbReference type="ARBA" id="ARBA00023242"/>
    </source>
</evidence>
<dbReference type="InterPro" id="IPR053822">
    <property type="entry name" value="SDE2-like_dom"/>
</dbReference>
<accession>A0A9Q5HRP6</accession>
<comment type="subcellular location">
    <subcellularLocation>
        <location evidence="2">Cytoplasm</location>
    </subcellularLocation>
    <subcellularLocation>
        <location evidence="1">Nucleus</location>
    </subcellularLocation>
</comment>
<evidence type="ECO:0000256" key="3">
    <source>
        <dbReference type="ARBA" id="ARBA00008726"/>
    </source>
</evidence>
<keyword evidence="13" id="KW-1185">Reference proteome</keyword>
<dbReference type="Pfam" id="PF22782">
    <property type="entry name" value="SDE2"/>
    <property type="match status" value="1"/>
</dbReference>
<evidence type="ECO:0000259" key="10">
    <source>
        <dbReference type="Pfam" id="PF13019"/>
    </source>
</evidence>
<comment type="similarity">
    <text evidence="3">Belongs to the SDE2 family.</text>
</comment>
<keyword evidence="8" id="KW-0131">Cell cycle</keyword>
<evidence type="ECO:0000256" key="4">
    <source>
        <dbReference type="ARBA" id="ARBA00022490"/>
    </source>
</evidence>
<feature type="domain" description="Sde2 ubiquitin" evidence="10">
    <location>
        <begin position="4"/>
        <end position="100"/>
    </location>
</feature>
<evidence type="ECO:0008006" key="14">
    <source>
        <dbReference type="Google" id="ProtNLM"/>
    </source>
</evidence>
<feature type="compositionally biased region" description="Polar residues" evidence="9">
    <location>
        <begin position="117"/>
        <end position="126"/>
    </location>
</feature>
<feature type="compositionally biased region" description="Low complexity" evidence="9">
    <location>
        <begin position="241"/>
        <end position="250"/>
    </location>
</feature>
<dbReference type="OrthoDB" id="547031at2759"/>